<evidence type="ECO:0000259" key="1">
    <source>
        <dbReference type="Pfam" id="PF09423"/>
    </source>
</evidence>
<dbReference type="InterPro" id="IPR038607">
    <property type="entry name" value="PhoD-like_sf"/>
</dbReference>
<dbReference type="EMBL" id="SMKZ01000001">
    <property type="protein sequence ID" value="TDE16073.1"/>
    <property type="molecule type" value="Genomic_DNA"/>
</dbReference>
<dbReference type="PANTHER" id="PTHR43606">
    <property type="entry name" value="PHOSPHATASE, PUTATIVE (AFU_ORTHOLOGUE AFUA_6G08710)-RELATED"/>
    <property type="match status" value="1"/>
</dbReference>
<dbReference type="InParanoid" id="A0A4R5DY56"/>
<dbReference type="InterPro" id="IPR052900">
    <property type="entry name" value="Phospholipid_Metab_Enz"/>
</dbReference>
<dbReference type="Gene3D" id="3.60.21.70">
    <property type="entry name" value="PhoD-like phosphatase"/>
    <property type="match status" value="1"/>
</dbReference>
<reference evidence="3 4" key="1">
    <citation type="submission" date="2019-03" db="EMBL/GenBank/DDBJ databases">
        <title>Draft genome sequences of novel Actinobacteria.</title>
        <authorList>
            <person name="Sahin N."/>
            <person name="Ay H."/>
            <person name="Saygin H."/>
        </authorList>
    </citation>
    <scope>NUCLEOTIDE SEQUENCE [LARGE SCALE GENOMIC DNA]</scope>
    <source>
        <strain evidence="3 4">5K138</strain>
    </source>
</reference>
<feature type="domain" description="Phospholipase D N-terminal" evidence="2">
    <location>
        <begin position="25"/>
        <end position="123"/>
    </location>
</feature>
<protein>
    <submittedName>
        <fullName evidence="3">Alkaline phosphatase</fullName>
    </submittedName>
</protein>
<evidence type="ECO:0000313" key="3">
    <source>
        <dbReference type="EMBL" id="TDE16073.1"/>
    </source>
</evidence>
<dbReference type="InterPro" id="IPR032093">
    <property type="entry name" value="PhoD_N"/>
</dbReference>
<dbReference type="OrthoDB" id="327733at2"/>
<evidence type="ECO:0000259" key="2">
    <source>
        <dbReference type="Pfam" id="PF16655"/>
    </source>
</evidence>
<gene>
    <name evidence="3" type="ORF">E1269_00275</name>
</gene>
<dbReference type="InterPro" id="IPR018946">
    <property type="entry name" value="PhoD-like_MPP"/>
</dbReference>
<organism evidence="3 4">
    <name type="scientific">Jiangella asiatica</name>
    <dbReference type="NCBI Taxonomy" id="2530372"/>
    <lineage>
        <taxon>Bacteria</taxon>
        <taxon>Bacillati</taxon>
        <taxon>Actinomycetota</taxon>
        <taxon>Actinomycetes</taxon>
        <taxon>Jiangellales</taxon>
        <taxon>Jiangellaceae</taxon>
        <taxon>Jiangella</taxon>
    </lineage>
</organism>
<proteinExistence type="predicted"/>
<dbReference type="Proteomes" id="UP000294739">
    <property type="component" value="Unassembled WGS sequence"/>
</dbReference>
<dbReference type="Gene3D" id="2.60.40.380">
    <property type="entry name" value="Purple acid phosphatase-like, N-terminal"/>
    <property type="match status" value="1"/>
</dbReference>
<dbReference type="CDD" id="cd07389">
    <property type="entry name" value="MPP_PhoD"/>
    <property type="match status" value="1"/>
</dbReference>
<dbReference type="AlphaFoldDB" id="A0A4R5DY56"/>
<dbReference type="RefSeq" id="WP_131890403.1">
    <property type="nucleotide sequence ID" value="NZ_SMKZ01000001.1"/>
</dbReference>
<dbReference type="PANTHER" id="PTHR43606:SF2">
    <property type="entry name" value="ALKALINE PHOSPHATASE FAMILY PROTEIN (AFU_ORTHOLOGUE AFUA_5G03860)"/>
    <property type="match status" value="1"/>
</dbReference>
<feature type="domain" description="PhoD-like phosphatase metallophosphatase" evidence="1">
    <location>
        <begin position="136"/>
        <end position="480"/>
    </location>
</feature>
<dbReference type="SUPFAM" id="SSF56300">
    <property type="entry name" value="Metallo-dependent phosphatases"/>
    <property type="match status" value="1"/>
</dbReference>
<dbReference type="Pfam" id="PF09423">
    <property type="entry name" value="PhoD"/>
    <property type="match status" value="1"/>
</dbReference>
<keyword evidence="4" id="KW-1185">Reference proteome</keyword>
<dbReference type="Pfam" id="PF16655">
    <property type="entry name" value="PhoD_N"/>
    <property type="match status" value="1"/>
</dbReference>
<evidence type="ECO:0000313" key="4">
    <source>
        <dbReference type="Proteomes" id="UP000294739"/>
    </source>
</evidence>
<name>A0A4R5DY56_9ACTN</name>
<accession>A0A4R5DY56</accession>
<dbReference type="InterPro" id="IPR029052">
    <property type="entry name" value="Metallo-depent_PP-like"/>
</dbReference>
<sequence>MLGTGAISSERAHSAPSFQADPFSLGVASGDPLPGSVVLWTRLAPDPLAEDGHGGMPPRPVRVRWEVATDERFRRVVRRGSVEATPELAHSVHAEVNGLEPGRSYFYRFAAGRAESPVGRTRTAPAPDARVSSLAFAFASCQAWPDGFYTAYRHLADEDLDLVVHLGDYIYEYGIPATGGNRNTPVPDHFATETVSLKRYRTQYALYKSDPDLQAAHAAFPWLVTLDDHEVENGWADDVPEGNTLTPTREEFLERRASAFRAYYEHLPIRSTALPTGPDMRLYRRFTFGHLAEFNLLDTRQYRSPMADAETDDRFDPSRTLTGDEQERWLLDGLSASSSRWNVLAQQIRVAQFDHGSESDPNLPQDGWEGFGMDSWDGYVASRDRVFGGIAERGVRNPVVLTGDWHRHLVADIKADYADPSSATIASELVGTSISSGGNGTDIDNLGRAGLLVNPHVKFYNIQRGYVSCRLDAQRWTTRFQVLPQVLTPGAPVSTRATYVIEDGRPGAVPA</sequence>
<comment type="caution">
    <text evidence="3">The sequence shown here is derived from an EMBL/GenBank/DDBJ whole genome shotgun (WGS) entry which is preliminary data.</text>
</comment>